<name>A0AAU8HTF1_9FIRM</name>
<gene>
    <name evidence="5" type="ORF">PRVXH_002572</name>
</gene>
<dbReference type="GO" id="GO:0046872">
    <property type="term" value="F:metal ion binding"/>
    <property type="evidence" value="ECO:0007669"/>
    <property type="project" value="UniProtKB-KW"/>
</dbReference>
<evidence type="ECO:0000256" key="4">
    <source>
        <dbReference type="ARBA" id="ARBA00022833"/>
    </source>
</evidence>
<reference evidence="5" key="1">
    <citation type="journal article" date="2018" name="Antonie Van Leeuwenhoek">
        <title>Proteinivorax hydrogeniformans sp. nov., an anaerobic, haloalkaliphilic bacterium fermenting proteinaceous compounds with high hydrogen production.</title>
        <authorList>
            <person name="Boltyanskaya Y."/>
            <person name="Detkova E."/>
            <person name="Pimenov N."/>
            <person name="Kevbrin V."/>
        </authorList>
    </citation>
    <scope>NUCLEOTIDE SEQUENCE</scope>
    <source>
        <strain evidence="5">Z-710</strain>
    </source>
</reference>
<protein>
    <submittedName>
        <fullName evidence="5">3-keto-5-aminohexanoate cleavage protein</fullName>
    </submittedName>
</protein>
<sequence>MKPLIITAALVGAETTREQNPNLPLTPQEIAEDAYNCVQKGASIIHLHVRDKDGNPTQSVDVFKETIEEIQKKCNPIIQISTGGAVGTPLEERAAPLKLKPEMATLSTGTVNFGKEVFYNPYDYLQSFANDMQKYNVKPEIEVFELGMINNALVMAKKGLIKEPLHFDFVLGVPGAMPAGADELMYLSKKIPDNATWTVAGIGRHELPMANLAILLGGHVRVGFEDNIFFKKGELAASNSQLVERVAKLANILDRPVASIDQAREILTL</sequence>
<keyword evidence="2" id="KW-0808">Transferase</keyword>
<dbReference type="PANTHER" id="PTHR37418">
    <property type="entry name" value="3-KETO-5-AMINOHEXANOATE CLEAVAGE ENZYME-RELATED"/>
    <property type="match status" value="1"/>
</dbReference>
<evidence type="ECO:0000313" key="5">
    <source>
        <dbReference type="EMBL" id="XCI28607.1"/>
    </source>
</evidence>
<keyword evidence="4" id="KW-0862">Zinc</keyword>
<comment type="cofactor">
    <cofactor evidence="1">
        <name>Zn(2+)</name>
        <dbReference type="ChEBI" id="CHEBI:29105"/>
    </cofactor>
</comment>
<proteinExistence type="predicted"/>
<dbReference type="RefSeq" id="WP_353893159.1">
    <property type="nucleotide sequence ID" value="NZ_CP159485.1"/>
</dbReference>
<evidence type="ECO:0000256" key="2">
    <source>
        <dbReference type="ARBA" id="ARBA00022679"/>
    </source>
</evidence>
<organism evidence="5">
    <name type="scientific">Proteinivorax hydrogeniformans</name>
    <dbReference type="NCBI Taxonomy" id="1826727"/>
    <lineage>
        <taxon>Bacteria</taxon>
        <taxon>Bacillati</taxon>
        <taxon>Bacillota</taxon>
        <taxon>Clostridia</taxon>
        <taxon>Eubacteriales</taxon>
        <taxon>Proteinivoracaceae</taxon>
        <taxon>Proteinivorax</taxon>
    </lineage>
</organism>
<reference evidence="5" key="2">
    <citation type="submission" date="2024-06" db="EMBL/GenBank/DDBJ databases">
        <authorList>
            <person name="Petrova K.O."/>
            <person name="Toshchakov S.V."/>
            <person name="Boltjanskaja Y.V."/>
            <person name="Kevbrin V.V."/>
        </authorList>
    </citation>
    <scope>NUCLEOTIDE SEQUENCE</scope>
    <source>
        <strain evidence="5">Z-710</strain>
    </source>
</reference>
<dbReference type="Gene3D" id="3.20.20.70">
    <property type="entry name" value="Aldolase class I"/>
    <property type="match status" value="1"/>
</dbReference>
<dbReference type="Pfam" id="PF05853">
    <property type="entry name" value="BKACE"/>
    <property type="match status" value="1"/>
</dbReference>
<keyword evidence="3" id="KW-0479">Metal-binding</keyword>
<dbReference type="PANTHER" id="PTHR37418:SF2">
    <property type="entry name" value="3-KETO-5-AMINOHEXANOATE CLEAVAGE ENZYME"/>
    <property type="match status" value="1"/>
</dbReference>
<dbReference type="InterPro" id="IPR008567">
    <property type="entry name" value="BKACE"/>
</dbReference>
<dbReference type="EMBL" id="CP159485">
    <property type="protein sequence ID" value="XCI28607.1"/>
    <property type="molecule type" value="Genomic_DNA"/>
</dbReference>
<evidence type="ECO:0000256" key="1">
    <source>
        <dbReference type="ARBA" id="ARBA00001947"/>
    </source>
</evidence>
<dbReference type="AlphaFoldDB" id="A0AAU8HTF1"/>
<dbReference type="InterPro" id="IPR013785">
    <property type="entry name" value="Aldolase_TIM"/>
</dbReference>
<evidence type="ECO:0000256" key="3">
    <source>
        <dbReference type="ARBA" id="ARBA00022723"/>
    </source>
</evidence>
<dbReference type="GO" id="GO:0043720">
    <property type="term" value="F:3-keto-5-aminohexanoate cleavage activity"/>
    <property type="evidence" value="ECO:0007669"/>
    <property type="project" value="InterPro"/>
</dbReference>
<accession>A0AAU8HTF1</accession>